<feature type="transmembrane region" description="Helical" evidence="1">
    <location>
        <begin position="244"/>
        <end position="262"/>
    </location>
</feature>
<keyword evidence="1" id="KW-0812">Transmembrane</keyword>
<comment type="caution">
    <text evidence="3">The sequence shown here is derived from an EMBL/GenBank/DDBJ whole genome shotgun (WGS) entry which is preliminary data.</text>
</comment>
<sequence>MARLTKLMEWQQAGLIDAETINRIKDYETHRQKKNRVPLLLIVGLTFVGLALLSFLAANWQAIPALIKIGLVLVLMVSCYVLADLSERRTIWNPVAFRILGIIAFAGALIVTVQSFHMSMQGSFIGWAVFLAALGHFFTWRHPAYAILAFIAGLNIFTGVGGFGSEQATFLDWTSIVFLALVSLAWFYFSQSFPSLILSWLFLYLVGLELFALVSYDGVLWPIWTLFVLVPLLLVVKEEAHRQVLYHLYLVVAAINSLIYLTVRAETTDSSIPWGEAIALVVFTIGIGYLVYRKFQPLLWILPLGLFGLLWFDEQAILIAALVEILAFVYLIERERQGSRLTIPFLYFIAVQLTIYFIYAWNRLDMSLFFLVGAVLVFLIAGILWWIRKRREGGVTS</sequence>
<accession>A0ABX2V5N8</accession>
<dbReference type="Proteomes" id="UP000078447">
    <property type="component" value="Unassembled WGS sequence"/>
</dbReference>
<keyword evidence="1" id="KW-1133">Transmembrane helix</keyword>
<evidence type="ECO:0000313" key="3">
    <source>
        <dbReference type="EMBL" id="OAN10451.1"/>
    </source>
</evidence>
<feature type="transmembrane region" description="Helical" evidence="1">
    <location>
        <begin position="37"/>
        <end position="57"/>
    </location>
</feature>
<feature type="transmembrane region" description="Helical" evidence="1">
    <location>
        <begin position="201"/>
        <end position="224"/>
    </location>
</feature>
<keyword evidence="4" id="KW-1185">Reference proteome</keyword>
<proteinExistence type="predicted"/>
<feature type="domain" description="DUF2157" evidence="2">
    <location>
        <begin position="9"/>
        <end position="138"/>
    </location>
</feature>
<gene>
    <name evidence="3" type="ORF">A3783_13980</name>
</gene>
<dbReference type="RefSeq" id="WP_028107167.1">
    <property type="nucleotide sequence ID" value="NZ_LVVL01000017.1"/>
</dbReference>
<feature type="transmembrane region" description="Helical" evidence="1">
    <location>
        <begin position="367"/>
        <end position="387"/>
    </location>
</feature>
<reference evidence="3 4" key="1">
    <citation type="submission" date="2016-03" db="EMBL/GenBank/DDBJ databases">
        <authorList>
            <person name="Cho S.-Y."/>
            <person name="Lim S."/>
            <person name="Kim H."/>
            <person name="Soh E.H."/>
            <person name="Moon J.S."/>
        </authorList>
    </citation>
    <scope>NUCLEOTIDE SEQUENCE [LARGE SCALE GENOMIC DNA]</scope>
    <source>
        <strain evidence="3 4">KCTC 3810</strain>
    </source>
</reference>
<feature type="transmembrane region" description="Helical" evidence="1">
    <location>
        <begin position="343"/>
        <end position="361"/>
    </location>
</feature>
<dbReference type="Pfam" id="PF09925">
    <property type="entry name" value="DUF2157"/>
    <property type="match status" value="1"/>
</dbReference>
<organism evidence="3 4">
    <name type="scientific">Exiguobacterium undae</name>
    <dbReference type="NCBI Taxonomy" id="169177"/>
    <lineage>
        <taxon>Bacteria</taxon>
        <taxon>Bacillati</taxon>
        <taxon>Bacillota</taxon>
        <taxon>Bacilli</taxon>
        <taxon>Bacillales</taxon>
        <taxon>Bacillales Family XII. Incertae Sedis</taxon>
        <taxon>Exiguobacterium</taxon>
    </lineage>
</organism>
<evidence type="ECO:0000259" key="2">
    <source>
        <dbReference type="Pfam" id="PF09925"/>
    </source>
</evidence>
<evidence type="ECO:0000313" key="4">
    <source>
        <dbReference type="Proteomes" id="UP000078447"/>
    </source>
</evidence>
<feature type="transmembrane region" description="Helical" evidence="1">
    <location>
        <begin position="95"/>
        <end position="113"/>
    </location>
</feature>
<feature type="transmembrane region" description="Helical" evidence="1">
    <location>
        <begin position="170"/>
        <end position="189"/>
    </location>
</feature>
<protein>
    <recommendedName>
        <fullName evidence="2">DUF2157 domain-containing protein</fullName>
    </recommendedName>
</protein>
<name>A0ABX2V5N8_9BACL</name>
<feature type="transmembrane region" description="Helical" evidence="1">
    <location>
        <begin position="145"/>
        <end position="164"/>
    </location>
</feature>
<feature type="transmembrane region" description="Helical" evidence="1">
    <location>
        <begin position="274"/>
        <end position="292"/>
    </location>
</feature>
<feature type="transmembrane region" description="Helical" evidence="1">
    <location>
        <begin position="119"/>
        <end position="138"/>
    </location>
</feature>
<dbReference type="InterPro" id="IPR018677">
    <property type="entry name" value="DUF2157"/>
</dbReference>
<feature type="transmembrane region" description="Helical" evidence="1">
    <location>
        <begin position="63"/>
        <end position="83"/>
    </location>
</feature>
<keyword evidence="1" id="KW-0472">Membrane</keyword>
<evidence type="ECO:0000256" key="1">
    <source>
        <dbReference type="SAM" id="Phobius"/>
    </source>
</evidence>
<feature type="transmembrane region" description="Helical" evidence="1">
    <location>
        <begin position="298"/>
        <end position="331"/>
    </location>
</feature>
<dbReference type="EMBL" id="LVVL01000017">
    <property type="protein sequence ID" value="OAN10451.1"/>
    <property type="molecule type" value="Genomic_DNA"/>
</dbReference>